<protein>
    <submittedName>
        <fullName evidence="1">Uncharacterized protein</fullName>
    </submittedName>
</protein>
<dbReference type="AlphaFoldDB" id="A0A8C1UQV6"/>
<name>A0A8C1UQV6_CYPCA</name>
<accession>A0A8C1UQV6</accession>
<evidence type="ECO:0000313" key="1">
    <source>
        <dbReference type="Ensembl" id="ENSCCRP00015040997.1"/>
    </source>
</evidence>
<reference evidence="1" key="1">
    <citation type="submission" date="2025-08" db="UniProtKB">
        <authorList>
            <consortium name="Ensembl"/>
        </authorList>
    </citation>
    <scope>IDENTIFICATION</scope>
</reference>
<proteinExistence type="predicted"/>
<dbReference type="Ensembl" id="ENSCCRT00015042396.1">
    <property type="protein sequence ID" value="ENSCCRP00015040997.1"/>
    <property type="gene ID" value="ENSCCRG00015017023.1"/>
</dbReference>
<sequence length="117" mass="13655">MQHHKERRTGDKDKLQRPQTYVGHWEVVVEANVMAARLICVALKVFLFITPYFLRSYDVDQDPKKEDYGEPDTAECGGVIVDPTQEILEKNPIHVLMKHNLYIYTKRISQTNKLKIV</sequence>
<organism evidence="1 2">
    <name type="scientific">Cyprinus carpio</name>
    <name type="common">Common carp</name>
    <dbReference type="NCBI Taxonomy" id="7962"/>
    <lineage>
        <taxon>Eukaryota</taxon>
        <taxon>Metazoa</taxon>
        <taxon>Chordata</taxon>
        <taxon>Craniata</taxon>
        <taxon>Vertebrata</taxon>
        <taxon>Euteleostomi</taxon>
        <taxon>Actinopterygii</taxon>
        <taxon>Neopterygii</taxon>
        <taxon>Teleostei</taxon>
        <taxon>Ostariophysi</taxon>
        <taxon>Cypriniformes</taxon>
        <taxon>Cyprinidae</taxon>
        <taxon>Cyprininae</taxon>
        <taxon>Cyprinus</taxon>
    </lineage>
</organism>
<dbReference type="Proteomes" id="UP000694700">
    <property type="component" value="Unplaced"/>
</dbReference>
<evidence type="ECO:0000313" key="2">
    <source>
        <dbReference type="Proteomes" id="UP000694700"/>
    </source>
</evidence>